<comment type="subcellular location">
    <subcellularLocation>
        <location evidence="13">Cell membrane</location>
        <topology evidence="13">Peripheral membrane protein</topology>
        <orientation evidence="13">Cytoplasmic side</orientation>
    </subcellularLocation>
</comment>
<comment type="similarity">
    <text evidence="11">Belongs to the GTP-binding elongation factor family. LepA subfamily.</text>
</comment>
<dbReference type="Gene3D" id="3.40.50.300">
    <property type="entry name" value="P-loop containing nucleotide triphosphate hydrolases"/>
    <property type="match status" value="1"/>
</dbReference>
<dbReference type="FunFam" id="3.30.70.240:FF:000007">
    <property type="entry name" value="Translation factor GUF1, mitochondrial"/>
    <property type="match status" value="1"/>
</dbReference>
<keyword evidence="8 13" id="KW-0472">Membrane</keyword>
<proteinExistence type="inferred from homology"/>
<dbReference type="Proteomes" id="UP000308891">
    <property type="component" value="Unassembled WGS sequence"/>
</dbReference>
<evidence type="ECO:0000256" key="10">
    <source>
        <dbReference type="ARBA" id="ARBA00057626"/>
    </source>
</evidence>
<dbReference type="RefSeq" id="WP_136551274.1">
    <property type="nucleotide sequence ID" value="NZ_STGJ01000001.1"/>
</dbReference>
<dbReference type="PROSITE" id="PS51722">
    <property type="entry name" value="G_TR_2"/>
    <property type="match status" value="1"/>
</dbReference>
<dbReference type="Pfam" id="PF00009">
    <property type="entry name" value="GTP_EFTU"/>
    <property type="match status" value="1"/>
</dbReference>
<organism evidence="15 16">
    <name type="scientific">Crenobacter intestini</name>
    <dbReference type="NCBI Taxonomy" id="2563443"/>
    <lineage>
        <taxon>Bacteria</taxon>
        <taxon>Pseudomonadati</taxon>
        <taxon>Pseudomonadota</taxon>
        <taxon>Betaproteobacteria</taxon>
        <taxon>Neisseriales</taxon>
        <taxon>Neisseriaceae</taxon>
        <taxon>Crenobacter</taxon>
    </lineage>
</organism>
<dbReference type="GO" id="GO:0045727">
    <property type="term" value="P:positive regulation of translation"/>
    <property type="evidence" value="ECO:0007669"/>
    <property type="project" value="UniProtKB-UniRule"/>
</dbReference>
<dbReference type="Gene3D" id="3.30.70.870">
    <property type="entry name" value="Elongation Factor G (Translational Gtpase), domain 3"/>
    <property type="match status" value="1"/>
</dbReference>
<dbReference type="CDD" id="cd03699">
    <property type="entry name" value="EF4_II"/>
    <property type="match status" value="1"/>
</dbReference>
<protein>
    <recommendedName>
        <fullName evidence="12 13">Elongation factor 4</fullName>
        <shortName evidence="13">EF-4</shortName>
        <ecNumber evidence="12 13">3.6.5.n1</ecNumber>
    </recommendedName>
    <alternativeName>
        <fullName evidence="13">Ribosomal back-translocase LepA</fullName>
    </alternativeName>
</protein>
<dbReference type="SUPFAM" id="SSF50447">
    <property type="entry name" value="Translation proteins"/>
    <property type="match status" value="1"/>
</dbReference>
<evidence type="ECO:0000256" key="12">
    <source>
        <dbReference type="ARBA" id="ARBA00066744"/>
    </source>
</evidence>
<keyword evidence="2 13" id="KW-1003">Cell membrane</keyword>
<evidence type="ECO:0000256" key="7">
    <source>
        <dbReference type="ARBA" id="ARBA00023134"/>
    </source>
</evidence>
<dbReference type="CDD" id="cd16260">
    <property type="entry name" value="EF4_III"/>
    <property type="match status" value="1"/>
</dbReference>
<dbReference type="Gene3D" id="3.30.70.240">
    <property type="match status" value="1"/>
</dbReference>
<evidence type="ECO:0000313" key="15">
    <source>
        <dbReference type="EMBL" id="TIC87263.1"/>
    </source>
</evidence>
<dbReference type="PANTHER" id="PTHR43512">
    <property type="entry name" value="TRANSLATION FACTOR GUF1-RELATED"/>
    <property type="match status" value="1"/>
</dbReference>
<dbReference type="PANTHER" id="PTHR43512:SF4">
    <property type="entry name" value="TRANSLATION FACTOR GUF1 HOMOLOG, CHLOROPLASTIC"/>
    <property type="match status" value="1"/>
</dbReference>
<comment type="similarity">
    <text evidence="1 13">Belongs to the TRAFAC class translation factor GTPase superfamily. Classic translation factor GTPase family. LepA subfamily.</text>
</comment>
<dbReference type="PRINTS" id="PR00315">
    <property type="entry name" value="ELONGATNFCT"/>
</dbReference>
<comment type="catalytic activity">
    <reaction evidence="9 13">
        <text>GTP + H2O = GDP + phosphate + H(+)</text>
        <dbReference type="Rhea" id="RHEA:19669"/>
        <dbReference type="ChEBI" id="CHEBI:15377"/>
        <dbReference type="ChEBI" id="CHEBI:15378"/>
        <dbReference type="ChEBI" id="CHEBI:37565"/>
        <dbReference type="ChEBI" id="CHEBI:43474"/>
        <dbReference type="ChEBI" id="CHEBI:58189"/>
        <dbReference type="EC" id="3.6.5.n1"/>
    </reaction>
</comment>
<comment type="caution">
    <text evidence="15">The sequence shown here is derived from an EMBL/GenBank/DDBJ whole genome shotgun (WGS) entry which is preliminary data.</text>
</comment>
<evidence type="ECO:0000256" key="4">
    <source>
        <dbReference type="ARBA" id="ARBA00022741"/>
    </source>
</evidence>
<evidence type="ECO:0000256" key="2">
    <source>
        <dbReference type="ARBA" id="ARBA00022475"/>
    </source>
</evidence>
<keyword evidence="15" id="KW-0251">Elongation factor</keyword>
<dbReference type="SUPFAM" id="SSF52540">
    <property type="entry name" value="P-loop containing nucleoside triphosphate hydrolases"/>
    <property type="match status" value="1"/>
</dbReference>
<dbReference type="Pfam" id="PF06421">
    <property type="entry name" value="LepA_C"/>
    <property type="match status" value="1"/>
</dbReference>
<dbReference type="InterPro" id="IPR031157">
    <property type="entry name" value="G_TR_CS"/>
</dbReference>
<dbReference type="CDD" id="cd01890">
    <property type="entry name" value="LepA"/>
    <property type="match status" value="1"/>
</dbReference>
<dbReference type="InterPro" id="IPR004161">
    <property type="entry name" value="EFTu-like_2"/>
</dbReference>
<dbReference type="GO" id="GO:0043022">
    <property type="term" value="F:ribosome binding"/>
    <property type="evidence" value="ECO:0007669"/>
    <property type="project" value="UniProtKB-UniRule"/>
</dbReference>
<dbReference type="EC" id="3.6.5.n1" evidence="12 13"/>
<dbReference type="InterPro" id="IPR038363">
    <property type="entry name" value="LepA_C_sf"/>
</dbReference>
<dbReference type="Gene3D" id="3.30.70.2570">
    <property type="entry name" value="Elongation factor 4, C-terminal domain"/>
    <property type="match status" value="1"/>
</dbReference>
<dbReference type="Pfam" id="PF03144">
    <property type="entry name" value="GTP_EFTU_D2"/>
    <property type="match status" value="1"/>
</dbReference>
<dbReference type="InterPro" id="IPR035647">
    <property type="entry name" value="EFG_III/V"/>
</dbReference>
<keyword evidence="4 13" id="KW-0547">Nucleotide-binding</keyword>
<dbReference type="EMBL" id="STGJ01000001">
    <property type="protein sequence ID" value="TIC87263.1"/>
    <property type="molecule type" value="Genomic_DNA"/>
</dbReference>
<evidence type="ECO:0000256" key="3">
    <source>
        <dbReference type="ARBA" id="ARBA00022519"/>
    </source>
</evidence>
<dbReference type="InterPro" id="IPR009000">
    <property type="entry name" value="Transl_B-barrel_sf"/>
</dbReference>
<dbReference type="FunFam" id="3.30.70.2570:FF:000001">
    <property type="entry name" value="Translation factor GUF1, mitochondrial"/>
    <property type="match status" value="1"/>
</dbReference>
<gene>
    <name evidence="13 15" type="primary">lepA</name>
    <name evidence="15" type="ORF">E5K04_02280</name>
</gene>
<feature type="domain" description="Tr-type G" evidence="14">
    <location>
        <begin position="2"/>
        <end position="184"/>
    </location>
</feature>
<feature type="binding site" evidence="13">
    <location>
        <begin position="14"/>
        <end position="19"/>
    </location>
    <ligand>
        <name>GTP</name>
        <dbReference type="ChEBI" id="CHEBI:37565"/>
    </ligand>
</feature>
<dbReference type="GO" id="GO:0003924">
    <property type="term" value="F:GTPase activity"/>
    <property type="evidence" value="ECO:0007669"/>
    <property type="project" value="UniProtKB-UniRule"/>
</dbReference>
<dbReference type="AlphaFoldDB" id="A0A4V4N980"/>
<dbReference type="OrthoDB" id="9801472at2"/>
<dbReference type="InterPro" id="IPR005225">
    <property type="entry name" value="Small_GTP-bd"/>
</dbReference>
<dbReference type="InterPro" id="IPR000640">
    <property type="entry name" value="EFG_V-like"/>
</dbReference>
<evidence type="ECO:0000313" key="16">
    <source>
        <dbReference type="Proteomes" id="UP000308891"/>
    </source>
</evidence>
<dbReference type="SUPFAM" id="SSF54980">
    <property type="entry name" value="EF-G C-terminal domain-like"/>
    <property type="match status" value="2"/>
</dbReference>
<evidence type="ECO:0000256" key="1">
    <source>
        <dbReference type="ARBA" id="ARBA00005454"/>
    </source>
</evidence>
<sequence>MKHIRNFSIIAHIDHGKSTLADRFIQFCGGLELREMSAQVLDSMDIEKERGITIKAQTAALHYKARDGQVYNLNLIDTPGHVDFSYEVSRSLSACEGALLVVDASQGVEAQTVANCYTAIDLGVEVVPVLNKIDLPAAEPERVAQEIEDIIGIEATDAVRASAKSGIGIEDILETVIAKIPPPTGDEAAPLKALIVDSWFDNYVGVVMLVRVKDGVVRPKDKIKFMATGAEHLVEQVGVFTPKSVQRQELKAGEVGFIIAGIKDIKSAKVGDTITLVKTPASEALPGFKEVQSQVFAGLYPVESHDYDNLRDALEKLQLNDASLKFEPEVSQALGFGFRCGFLGLLHLEIVQERLEREFDMDLITTAPTVVYELLMKDGEVIHVENPSKLPDPSKVEELREPIITAHILLPQEFVGSVMTLCNQKRGVQQNMQYLGRQVMLTYDLPMNEVVMDFFDKLKSTSRGYASLDYEFKEYQASDLVKLDILVNGEKVDALSLIVHRQSAQFRGRAVAAKMRELIPRQMFDIAVQAAIGAHIIARETIKALRKNVLAKCYGGDITRKRKLLEKQKAGKKRMKQVGNVEIPQTAFLAILQVGDK</sequence>
<dbReference type="GO" id="GO:0097216">
    <property type="term" value="F:guanosine tetraphosphate binding"/>
    <property type="evidence" value="ECO:0007669"/>
    <property type="project" value="UniProtKB-ARBA"/>
</dbReference>
<dbReference type="FunFam" id="3.30.70.870:FF:000004">
    <property type="entry name" value="Translation factor GUF1, mitochondrial"/>
    <property type="match status" value="1"/>
</dbReference>
<evidence type="ECO:0000256" key="11">
    <source>
        <dbReference type="ARBA" id="ARBA00061052"/>
    </source>
</evidence>
<evidence type="ECO:0000256" key="13">
    <source>
        <dbReference type="HAMAP-Rule" id="MF_00071"/>
    </source>
</evidence>
<evidence type="ECO:0000256" key="9">
    <source>
        <dbReference type="ARBA" id="ARBA00050293"/>
    </source>
</evidence>
<dbReference type="InterPro" id="IPR027417">
    <property type="entry name" value="P-loop_NTPase"/>
</dbReference>
<evidence type="ECO:0000256" key="5">
    <source>
        <dbReference type="ARBA" id="ARBA00022801"/>
    </source>
</evidence>
<comment type="function">
    <text evidence="10 13">Required for accurate and efficient protein synthesis under certain stress conditions. May act as a fidelity factor of the translation reaction, by catalyzing a one-codon backward translocation of tRNAs on improperly translocated ribosomes. Back-translocation proceeds from a post-translocation (POST) complex to a pre-translocation (PRE) complex, thus giving elongation factor G a second chance to translocate the tRNAs correctly. Binds to ribosomes in a GTP-dependent manner.</text>
</comment>
<dbReference type="FunFam" id="3.40.50.300:FF:000078">
    <property type="entry name" value="Elongation factor 4"/>
    <property type="match status" value="1"/>
</dbReference>
<dbReference type="PROSITE" id="PS00301">
    <property type="entry name" value="G_TR_1"/>
    <property type="match status" value="1"/>
</dbReference>
<dbReference type="Gene3D" id="2.40.30.10">
    <property type="entry name" value="Translation factors"/>
    <property type="match status" value="1"/>
</dbReference>
<feature type="binding site" evidence="13">
    <location>
        <begin position="131"/>
        <end position="134"/>
    </location>
    <ligand>
        <name>GTP</name>
        <dbReference type="ChEBI" id="CHEBI:37565"/>
    </ligand>
</feature>
<dbReference type="GO" id="GO:0005886">
    <property type="term" value="C:plasma membrane"/>
    <property type="evidence" value="ECO:0007669"/>
    <property type="project" value="UniProtKB-SubCell"/>
</dbReference>
<keyword evidence="5 13" id="KW-0378">Hydrolase</keyword>
<accession>A0A4V4N980</accession>
<dbReference type="GO" id="GO:0005525">
    <property type="term" value="F:GTP binding"/>
    <property type="evidence" value="ECO:0007669"/>
    <property type="project" value="UniProtKB-UniRule"/>
</dbReference>
<dbReference type="CDD" id="cd03709">
    <property type="entry name" value="lepA_C"/>
    <property type="match status" value="1"/>
</dbReference>
<keyword evidence="6 13" id="KW-0648">Protein biosynthesis</keyword>
<dbReference type="HAMAP" id="MF_00071">
    <property type="entry name" value="LepA"/>
    <property type="match status" value="1"/>
</dbReference>
<dbReference type="FunFam" id="2.40.30.10:FF:000015">
    <property type="entry name" value="Translation factor GUF1, mitochondrial"/>
    <property type="match status" value="1"/>
</dbReference>
<dbReference type="GO" id="GO:0003746">
    <property type="term" value="F:translation elongation factor activity"/>
    <property type="evidence" value="ECO:0007669"/>
    <property type="project" value="UniProtKB-UniRule"/>
</dbReference>
<keyword evidence="16" id="KW-1185">Reference proteome</keyword>
<evidence type="ECO:0000259" key="14">
    <source>
        <dbReference type="PROSITE" id="PS51722"/>
    </source>
</evidence>
<reference evidence="15 16" key="1">
    <citation type="submission" date="2019-04" db="EMBL/GenBank/DDBJ databases">
        <title>Crenobacter sp. nov.</title>
        <authorList>
            <person name="Shi S."/>
        </authorList>
    </citation>
    <scope>NUCLEOTIDE SEQUENCE [LARGE SCALE GENOMIC DNA]</scope>
    <source>
        <strain evidence="15 16">GY 70310</strain>
    </source>
</reference>
<evidence type="ECO:0000256" key="8">
    <source>
        <dbReference type="ARBA" id="ARBA00023136"/>
    </source>
</evidence>
<dbReference type="NCBIfam" id="TIGR00231">
    <property type="entry name" value="small_GTP"/>
    <property type="match status" value="1"/>
</dbReference>
<name>A0A4V4N980_9NEIS</name>
<keyword evidence="7 13" id="KW-0342">GTP-binding</keyword>
<dbReference type="NCBIfam" id="TIGR01393">
    <property type="entry name" value="lepA"/>
    <property type="match status" value="1"/>
</dbReference>
<evidence type="ECO:0000256" key="6">
    <source>
        <dbReference type="ARBA" id="ARBA00022917"/>
    </source>
</evidence>
<keyword evidence="3" id="KW-0997">Cell inner membrane</keyword>
<dbReference type="InterPro" id="IPR000795">
    <property type="entry name" value="T_Tr_GTP-bd_dom"/>
</dbReference>
<dbReference type="InterPro" id="IPR013842">
    <property type="entry name" value="LepA_CTD"/>
</dbReference>
<dbReference type="InterPro" id="IPR035654">
    <property type="entry name" value="LepA_IV"/>
</dbReference>
<dbReference type="InterPro" id="IPR006297">
    <property type="entry name" value="EF-4"/>
</dbReference>
<dbReference type="Pfam" id="PF00679">
    <property type="entry name" value="EFG_C"/>
    <property type="match status" value="1"/>
</dbReference>